<protein>
    <submittedName>
        <fullName evidence="2">30S ribosomal protein S5</fullName>
    </submittedName>
</protein>
<feature type="compositionally biased region" description="Basic and acidic residues" evidence="1">
    <location>
        <begin position="485"/>
        <end position="504"/>
    </location>
</feature>
<dbReference type="AntiFam" id="ANF00142">
    <property type="entry name" value="Shadow ORF (opposite yadG)"/>
</dbReference>
<evidence type="ECO:0000313" key="3">
    <source>
        <dbReference type="Proteomes" id="UP001158598"/>
    </source>
</evidence>
<dbReference type="AntiFam" id="ANF00095">
    <property type="entry name" value="Shadow ORF (opposite ABC transporters)"/>
</dbReference>
<organism evidence="2 3">
    <name type="scientific">Methylococcus capsulatus</name>
    <dbReference type="NCBI Taxonomy" id="414"/>
    <lineage>
        <taxon>Bacteria</taxon>
        <taxon>Pseudomonadati</taxon>
        <taxon>Pseudomonadota</taxon>
        <taxon>Gammaproteobacteria</taxon>
        <taxon>Methylococcales</taxon>
        <taxon>Methylococcaceae</taxon>
        <taxon>Methylococcus</taxon>
    </lineage>
</organism>
<sequence length="555" mass="60115">MTDQEHRALELTQQLFQQLQCFQVEVVGGLVQHQDVTRLAEQAGQQHPVLLPAGETAHGCAGAFRGKQEIAEVGHDVDLLAIQADPFFAVAYRLDDGLVGIELGAQLIEISDLEMGAGPDRSRIGLQLPQQQPQQGRLAGTVRADEAHPVAAQHQSGKILDHRHTTEGDGEMFDLEHQLTAALGLFQLEPGDTLPRAALCTLAAHPLQRPHPAFVAGPPRLDALADPCLLDRQLAVELGIALLFFLQRRRLLRQVVPVITGPGGQLAAVQIDDAGGHPLQEGAVMGDEHDGAGELEQLLLQPDDGFEVEMVGGLVQEQQIRLDDQGAGQRDPALPAPGQPFDRFFTRQSETAEHEFHPPAQTPAICGFQRLLQDAEPVQTRGVTVREPFGQVVVFGDPPAGLAQTIGHGVVDRRGGRQRRHLLEEADPQPGLLPDFAAVGRELPRQDFQQSRLTFAVAADDTDPLARIDLKMGSFEQGFDAEGDTDIRESNERHDSDCAKEERPPSITAHHSVRRFPPPCPSPAPAKTMHFWPTTSLSCAAASATAPEGIWCPPA</sequence>
<proteinExistence type="predicted"/>
<dbReference type="AlphaFoldDB" id="A0AA35UGG5"/>
<keyword evidence="2" id="KW-0687">Ribonucleoprotein</keyword>
<gene>
    <name evidence="2" type="ORF">MCNOR_0744</name>
</gene>
<accession>A0AA35UGG5</accession>
<dbReference type="EMBL" id="OX458332">
    <property type="protein sequence ID" value="CAI8755951.1"/>
    <property type="molecule type" value="Genomic_DNA"/>
</dbReference>
<dbReference type="Proteomes" id="UP001158598">
    <property type="component" value="Chromosome"/>
</dbReference>
<name>A0AA35UGG5_METCP</name>
<keyword evidence="2" id="KW-0689">Ribosomal protein</keyword>
<evidence type="ECO:0000313" key="2">
    <source>
        <dbReference type="EMBL" id="CAI8755951.1"/>
    </source>
</evidence>
<feature type="region of interest" description="Disordered" evidence="1">
    <location>
        <begin position="477"/>
        <end position="521"/>
    </location>
</feature>
<reference evidence="2" key="1">
    <citation type="submission" date="2023-03" db="EMBL/GenBank/DDBJ databases">
        <authorList>
            <person name="Pearce D."/>
        </authorList>
    </citation>
    <scope>NUCLEOTIDE SEQUENCE</scope>
    <source>
        <strain evidence="2">Mc</strain>
    </source>
</reference>
<evidence type="ECO:0000256" key="1">
    <source>
        <dbReference type="SAM" id="MobiDB-lite"/>
    </source>
</evidence>
<dbReference type="GO" id="GO:0005840">
    <property type="term" value="C:ribosome"/>
    <property type="evidence" value="ECO:0007669"/>
    <property type="project" value="UniProtKB-KW"/>
</dbReference>